<gene>
    <name evidence="4" type="ordered locus">Desdi_0578</name>
</gene>
<feature type="transmembrane region" description="Helical" evidence="2">
    <location>
        <begin position="176"/>
        <end position="201"/>
    </location>
</feature>
<protein>
    <recommendedName>
        <fullName evidence="3">Zinc-ribbon domain-containing protein</fullName>
    </recommendedName>
</protein>
<dbReference type="InterPro" id="IPR026870">
    <property type="entry name" value="Zinc_ribbon_dom"/>
</dbReference>
<sequence>MTWTARMKKTIETFKRMTLPLFGFYIIFVITTILIAAISVVAAVMPILRSGEFSSSFPSDPSIPVPPDNGSMTNFGYGSFGELTPYFEELEPYMDMAPMLLLGIALLIVLGLLMSSIFQVGIFHLTKKAYVEKAQFRNIRLQGFARLFGWYVILTIVSFIVISSGIVMAINFRSEYAMALFGIVYVFVFVALGVFLAPWVLAAPYRMLTQLHLPFGRAFRESWSFYRRHMGPLWGAFLTIMGLQLLISLFDKSSPEIGLILSFIVTPFLTILPIVWVFTLEEEEKAKPIGNLYHNPTAPVLRPETSPFPVSPDSRYHPAYEENKPTESPANAAPDTPPSRPEAPAASYPPPSNSYIPPKDPYSTPESPYDSPYNPSHSTTTSQVASRDSANFCPTCGQKTREGASYCSQCGTKL</sequence>
<dbReference type="OrthoDB" id="1791803at2"/>
<dbReference type="KEGG" id="ddl:Desdi_0578"/>
<evidence type="ECO:0000313" key="5">
    <source>
        <dbReference type="Proteomes" id="UP000010797"/>
    </source>
</evidence>
<feature type="compositionally biased region" description="Polar residues" evidence="1">
    <location>
        <begin position="373"/>
        <end position="389"/>
    </location>
</feature>
<evidence type="ECO:0000256" key="2">
    <source>
        <dbReference type="SAM" id="Phobius"/>
    </source>
</evidence>
<dbReference type="AlphaFoldDB" id="L0F645"/>
<dbReference type="Proteomes" id="UP000010797">
    <property type="component" value="Chromosome"/>
</dbReference>
<feature type="transmembrane region" description="Helical" evidence="2">
    <location>
        <begin position="257"/>
        <end position="278"/>
    </location>
</feature>
<feature type="transmembrane region" description="Helical" evidence="2">
    <location>
        <begin position="100"/>
        <end position="126"/>
    </location>
</feature>
<name>L0F645_DESDL</name>
<feature type="compositionally biased region" description="Basic and acidic residues" evidence="1">
    <location>
        <begin position="314"/>
        <end position="325"/>
    </location>
</feature>
<feature type="transmembrane region" description="Helical" evidence="2">
    <location>
        <begin position="147"/>
        <end position="170"/>
    </location>
</feature>
<dbReference type="EMBL" id="CP003344">
    <property type="protein sequence ID" value="AGA68111.1"/>
    <property type="molecule type" value="Genomic_DNA"/>
</dbReference>
<organism evidence="4 5">
    <name type="scientific">Desulfitobacterium dichloroeliminans (strain LMG P-21439 / DCA1)</name>
    <dbReference type="NCBI Taxonomy" id="871963"/>
    <lineage>
        <taxon>Bacteria</taxon>
        <taxon>Bacillati</taxon>
        <taxon>Bacillota</taxon>
        <taxon>Clostridia</taxon>
        <taxon>Eubacteriales</taxon>
        <taxon>Desulfitobacteriaceae</taxon>
        <taxon>Desulfitobacterium</taxon>
    </lineage>
</organism>
<feature type="compositionally biased region" description="Pro residues" evidence="1">
    <location>
        <begin position="335"/>
        <end position="352"/>
    </location>
</feature>
<feature type="transmembrane region" description="Helical" evidence="2">
    <location>
        <begin position="21"/>
        <end position="48"/>
    </location>
</feature>
<reference evidence="5" key="1">
    <citation type="submission" date="2012-02" db="EMBL/GenBank/DDBJ databases">
        <title>Complete sequence of Desulfitobacterium dichloroeliminans LMG P-21439.</title>
        <authorList>
            <person name="Lucas S."/>
            <person name="Han J."/>
            <person name="Lapidus A."/>
            <person name="Cheng J.-F."/>
            <person name="Goodwin L."/>
            <person name="Pitluck S."/>
            <person name="Peters L."/>
            <person name="Ovchinnikova G."/>
            <person name="Teshima H."/>
            <person name="Detter J.C."/>
            <person name="Han C."/>
            <person name="Tapia R."/>
            <person name="Land M."/>
            <person name="Hauser L."/>
            <person name="Kyrpides N."/>
            <person name="Ivanova N."/>
            <person name="Pagani I."/>
            <person name="Kruse T."/>
            <person name="de Vos W.M."/>
            <person name="Boon N."/>
            <person name="Smidt H."/>
            <person name="Woyke T."/>
        </authorList>
    </citation>
    <scope>NUCLEOTIDE SEQUENCE [LARGE SCALE GENOMIC DNA]</scope>
    <source>
        <strain evidence="5">LMG P-21439 / DCA1</strain>
    </source>
</reference>
<dbReference type="eggNOG" id="ENOG5032VXF">
    <property type="taxonomic scope" value="Bacteria"/>
</dbReference>
<dbReference type="STRING" id="871963.Desdi_0578"/>
<dbReference type="HOGENOM" id="CLU_775511_0_0_9"/>
<evidence type="ECO:0000256" key="1">
    <source>
        <dbReference type="SAM" id="MobiDB-lite"/>
    </source>
</evidence>
<evidence type="ECO:0000313" key="4">
    <source>
        <dbReference type="EMBL" id="AGA68111.1"/>
    </source>
</evidence>
<feature type="domain" description="Zinc-ribbon" evidence="3">
    <location>
        <begin position="392"/>
        <end position="414"/>
    </location>
</feature>
<proteinExistence type="predicted"/>
<evidence type="ECO:0000259" key="3">
    <source>
        <dbReference type="Pfam" id="PF13240"/>
    </source>
</evidence>
<keyword evidence="2" id="KW-0812">Transmembrane</keyword>
<feature type="transmembrane region" description="Helical" evidence="2">
    <location>
        <begin position="233"/>
        <end position="251"/>
    </location>
</feature>
<keyword evidence="2" id="KW-1133">Transmembrane helix</keyword>
<dbReference type="Pfam" id="PF13240">
    <property type="entry name" value="Zn_Ribbon_1"/>
    <property type="match status" value="1"/>
</dbReference>
<feature type="region of interest" description="Disordered" evidence="1">
    <location>
        <begin position="303"/>
        <end position="403"/>
    </location>
</feature>
<keyword evidence="5" id="KW-1185">Reference proteome</keyword>
<keyword evidence="2" id="KW-0472">Membrane</keyword>
<accession>L0F645</accession>